<evidence type="ECO:0000313" key="2">
    <source>
        <dbReference type="Proteomes" id="UP000245946"/>
    </source>
</evidence>
<dbReference type="AlphaFoldDB" id="A0A316ZF04"/>
<accession>A0A316ZF04</accession>
<keyword evidence="2" id="KW-1185">Reference proteome</keyword>
<evidence type="ECO:0000313" key="1">
    <source>
        <dbReference type="EMBL" id="PWN99492.1"/>
    </source>
</evidence>
<organism evidence="1 2">
    <name type="scientific">Tilletiopsis washingtonensis</name>
    <dbReference type="NCBI Taxonomy" id="58919"/>
    <lineage>
        <taxon>Eukaryota</taxon>
        <taxon>Fungi</taxon>
        <taxon>Dikarya</taxon>
        <taxon>Basidiomycota</taxon>
        <taxon>Ustilaginomycotina</taxon>
        <taxon>Exobasidiomycetes</taxon>
        <taxon>Entylomatales</taxon>
        <taxon>Entylomatales incertae sedis</taxon>
        <taxon>Tilletiopsis</taxon>
    </lineage>
</organism>
<dbReference type="GeneID" id="37267153"/>
<dbReference type="Proteomes" id="UP000245946">
    <property type="component" value="Unassembled WGS sequence"/>
</dbReference>
<sequence>MSEFARPLAASSQIFRTASRPQARPDAGCACSRREHMRAPTAHGTAHLFHATSCQHDLCKTSGRREAWVASYGMPSQRRAAWCVRSVVANVAHAADASTHLLPPRLARGASASRRRPTASHLAHHHHQARHRAVLTAALGPNHLQPLMLARCDARLPAAGHRLASREHLLNAAARPRSRCSSHVQSEVCDAACSAGAMLRPCRSRFSCLLLPLSCCSSALPQPEQCRRLRRCASVLAICSAGGVACSSVQRCGAASALGAAASRHLTDETCGRTERQHDGRGGRP</sequence>
<dbReference type="RefSeq" id="XP_025599771.1">
    <property type="nucleotide sequence ID" value="XM_025739607.1"/>
</dbReference>
<dbReference type="EMBL" id="KZ819288">
    <property type="protein sequence ID" value="PWN99492.1"/>
    <property type="molecule type" value="Genomic_DNA"/>
</dbReference>
<reference evidence="1 2" key="1">
    <citation type="journal article" date="2018" name="Mol. Biol. Evol.">
        <title>Broad Genomic Sampling Reveals a Smut Pathogenic Ancestry of the Fungal Clade Ustilaginomycotina.</title>
        <authorList>
            <person name="Kijpornyongpan T."/>
            <person name="Mondo S.J."/>
            <person name="Barry K."/>
            <person name="Sandor L."/>
            <person name="Lee J."/>
            <person name="Lipzen A."/>
            <person name="Pangilinan J."/>
            <person name="LaButti K."/>
            <person name="Hainaut M."/>
            <person name="Henrissat B."/>
            <person name="Grigoriev I.V."/>
            <person name="Spatafora J.W."/>
            <person name="Aime M.C."/>
        </authorList>
    </citation>
    <scope>NUCLEOTIDE SEQUENCE [LARGE SCALE GENOMIC DNA]</scope>
    <source>
        <strain evidence="1 2">MCA 4186</strain>
    </source>
</reference>
<name>A0A316ZF04_9BASI</name>
<proteinExistence type="predicted"/>
<protein>
    <submittedName>
        <fullName evidence="1">Uncharacterized protein</fullName>
    </submittedName>
</protein>
<gene>
    <name evidence="1" type="ORF">FA09DRAFT_232943</name>
</gene>